<dbReference type="SUPFAM" id="SSF56112">
    <property type="entry name" value="Protein kinase-like (PK-like)"/>
    <property type="match status" value="1"/>
</dbReference>
<dbReference type="PANTHER" id="PTHR36091:SF2">
    <property type="entry name" value="AMINOGLYCOSIDE PHOSPHOTRANSFERASE DOMAIN-CONTAINING PROTEIN"/>
    <property type="match status" value="1"/>
</dbReference>
<comment type="caution">
    <text evidence="2">The sequence shown here is derived from an EMBL/GenBank/DDBJ whole genome shotgun (WGS) entry which is preliminary data.</text>
</comment>
<dbReference type="EMBL" id="MU001514">
    <property type="protein sequence ID" value="KAF2437966.1"/>
    <property type="molecule type" value="Genomic_DNA"/>
</dbReference>
<sequence length="535" mass="60975">MGNTEHSRDLFEYTSGRWIWNEPRRLAERHLAFNVDELKKAAAKSVNRPTSDIKSFRKFAEGGFNRVFDISMKDGSSILARLPYPSTVPQHLAVASEVATLDFVRAQGVPTPRVLGYSVGDNSVGAEYILMEKLPGRPIGDAWFDLSERERLKILLQIVKLETKLFAMDLPASGSIYYAHDLPIGTPKKDIPGSDNGLCIGPYAALQWWFGERRDLKIDRGPHEDSCLVLQAPAEKELAWLSAYGRPRFPFERAYRETFNYEKQNPEEHANSLREYIRLAPHLVPTSSKLNLPVLRHPDLQPNNIFIDDDLSITGLIDWQHAVVLPTFLAAGIPNVFQNYDDEESMSFTPPQLPADLESMDEDDRATAQEQFRRRHVHFYYMGFTQRMNETHWHALEQEPSLLKRRTFHDAGAPWEGLNTPLQMDIVRLSQNWSNIVSARSDGTAPTFPISITEKEAQRRATQDESLRETDSEMERILGLLGVASDGWTPSESFDSAREQAKLFKEEGLAAVSDDPWLAEMSERHWPFDDCDEEE</sequence>
<dbReference type="GO" id="GO:0005739">
    <property type="term" value="C:mitochondrion"/>
    <property type="evidence" value="ECO:0007669"/>
    <property type="project" value="TreeGrafter"/>
</dbReference>
<accession>A0A9P4P7N7</accession>
<dbReference type="Gene3D" id="3.90.1200.10">
    <property type="match status" value="1"/>
</dbReference>
<evidence type="ECO:0000259" key="1">
    <source>
        <dbReference type="Pfam" id="PF01636"/>
    </source>
</evidence>
<name>A0A9P4P7N7_9PLEO</name>
<dbReference type="InterPro" id="IPR011009">
    <property type="entry name" value="Kinase-like_dom_sf"/>
</dbReference>
<keyword evidence="2" id="KW-0418">Kinase</keyword>
<keyword evidence="2" id="KW-0808">Transferase</keyword>
<dbReference type="Gene3D" id="3.30.200.20">
    <property type="entry name" value="Phosphorylase Kinase, domain 1"/>
    <property type="match status" value="1"/>
</dbReference>
<dbReference type="PANTHER" id="PTHR36091">
    <property type="entry name" value="ALTERED INHERITANCE OF MITOCHONDRIA PROTEIN 9, MITOCHONDRIAL"/>
    <property type="match status" value="1"/>
</dbReference>
<evidence type="ECO:0000313" key="2">
    <source>
        <dbReference type="EMBL" id="KAF2437966.1"/>
    </source>
</evidence>
<evidence type="ECO:0000313" key="3">
    <source>
        <dbReference type="Proteomes" id="UP000799764"/>
    </source>
</evidence>
<organism evidence="2 3">
    <name type="scientific">Karstenula rhodostoma CBS 690.94</name>
    <dbReference type="NCBI Taxonomy" id="1392251"/>
    <lineage>
        <taxon>Eukaryota</taxon>
        <taxon>Fungi</taxon>
        <taxon>Dikarya</taxon>
        <taxon>Ascomycota</taxon>
        <taxon>Pezizomycotina</taxon>
        <taxon>Dothideomycetes</taxon>
        <taxon>Pleosporomycetidae</taxon>
        <taxon>Pleosporales</taxon>
        <taxon>Massarineae</taxon>
        <taxon>Didymosphaeriaceae</taxon>
        <taxon>Karstenula</taxon>
    </lineage>
</organism>
<dbReference type="Proteomes" id="UP000799764">
    <property type="component" value="Unassembled WGS sequence"/>
</dbReference>
<dbReference type="InterPro" id="IPR051035">
    <property type="entry name" value="Mito_inheritance_9"/>
</dbReference>
<proteinExistence type="predicted"/>
<gene>
    <name evidence="2" type="ORF">P171DRAFT_491808</name>
</gene>
<dbReference type="AlphaFoldDB" id="A0A9P4P7N7"/>
<keyword evidence="3" id="KW-1185">Reference proteome</keyword>
<dbReference type="InterPro" id="IPR002575">
    <property type="entry name" value="Aminoglycoside_PTrfase"/>
</dbReference>
<dbReference type="OrthoDB" id="10003767at2759"/>
<feature type="domain" description="Aminoglycoside phosphotransferase" evidence="1">
    <location>
        <begin position="57"/>
        <end position="324"/>
    </location>
</feature>
<dbReference type="Pfam" id="PF01636">
    <property type="entry name" value="APH"/>
    <property type="match status" value="1"/>
</dbReference>
<reference evidence="2" key="1">
    <citation type="journal article" date="2020" name="Stud. Mycol.">
        <title>101 Dothideomycetes genomes: a test case for predicting lifestyles and emergence of pathogens.</title>
        <authorList>
            <person name="Haridas S."/>
            <person name="Albert R."/>
            <person name="Binder M."/>
            <person name="Bloem J."/>
            <person name="Labutti K."/>
            <person name="Salamov A."/>
            <person name="Andreopoulos B."/>
            <person name="Baker S."/>
            <person name="Barry K."/>
            <person name="Bills G."/>
            <person name="Bluhm B."/>
            <person name="Cannon C."/>
            <person name="Castanera R."/>
            <person name="Culley D."/>
            <person name="Daum C."/>
            <person name="Ezra D."/>
            <person name="Gonzalez J."/>
            <person name="Henrissat B."/>
            <person name="Kuo A."/>
            <person name="Liang C."/>
            <person name="Lipzen A."/>
            <person name="Lutzoni F."/>
            <person name="Magnuson J."/>
            <person name="Mondo S."/>
            <person name="Nolan M."/>
            <person name="Ohm R."/>
            <person name="Pangilinan J."/>
            <person name="Park H.-J."/>
            <person name="Ramirez L."/>
            <person name="Alfaro M."/>
            <person name="Sun H."/>
            <person name="Tritt A."/>
            <person name="Yoshinaga Y."/>
            <person name="Zwiers L.-H."/>
            <person name="Turgeon B."/>
            <person name="Goodwin S."/>
            <person name="Spatafora J."/>
            <person name="Crous P."/>
            <person name="Grigoriev I."/>
        </authorList>
    </citation>
    <scope>NUCLEOTIDE SEQUENCE</scope>
    <source>
        <strain evidence="2">CBS 690.94</strain>
    </source>
</reference>
<dbReference type="GO" id="GO:0016301">
    <property type="term" value="F:kinase activity"/>
    <property type="evidence" value="ECO:0007669"/>
    <property type="project" value="UniProtKB-KW"/>
</dbReference>
<protein>
    <submittedName>
        <fullName evidence="2">Kinase-like protein</fullName>
    </submittedName>
</protein>